<dbReference type="GO" id="GO:0005615">
    <property type="term" value="C:extracellular space"/>
    <property type="evidence" value="ECO:0007669"/>
    <property type="project" value="TreeGrafter"/>
</dbReference>
<organism evidence="8 9">
    <name type="scientific">Halobacteriovorax marinus (strain ATCC BAA-682 / DSM 15412 / SJ)</name>
    <name type="common">Bacteriovorax marinus</name>
    <dbReference type="NCBI Taxonomy" id="862908"/>
    <lineage>
        <taxon>Bacteria</taxon>
        <taxon>Pseudomonadati</taxon>
        <taxon>Bdellovibrionota</taxon>
        <taxon>Bacteriovoracia</taxon>
        <taxon>Bacteriovoracales</taxon>
        <taxon>Halobacteriovoraceae</taxon>
        <taxon>Halobacteriovorax</taxon>
    </lineage>
</organism>
<evidence type="ECO:0000313" key="8">
    <source>
        <dbReference type="EMBL" id="CBW27263.1"/>
    </source>
</evidence>
<dbReference type="InterPro" id="IPR057247">
    <property type="entry name" value="CARBOXYPEPT_ZN_2"/>
</dbReference>
<evidence type="ECO:0000259" key="7">
    <source>
        <dbReference type="PROSITE" id="PS52035"/>
    </source>
</evidence>
<keyword evidence="8" id="KW-0378">Hydrolase</keyword>
<dbReference type="eggNOG" id="COG2866">
    <property type="taxonomic scope" value="Bacteria"/>
</dbReference>
<gene>
    <name evidence="8" type="ordered locus">BMS_2471</name>
</gene>
<feature type="chain" id="PRO_5003154930" evidence="6">
    <location>
        <begin position="19"/>
        <end position="450"/>
    </location>
</feature>
<dbReference type="Proteomes" id="UP000008963">
    <property type="component" value="Chromosome"/>
</dbReference>
<dbReference type="PANTHER" id="PTHR11532:SF57">
    <property type="entry name" value="CARBOXYPEPTIDASE D, B"/>
    <property type="match status" value="1"/>
</dbReference>
<dbReference type="GO" id="GO:0004181">
    <property type="term" value="F:metallocarboxypeptidase activity"/>
    <property type="evidence" value="ECO:0007669"/>
    <property type="project" value="InterPro"/>
</dbReference>
<dbReference type="InterPro" id="IPR000834">
    <property type="entry name" value="Peptidase_M14"/>
</dbReference>
<dbReference type="PRINTS" id="PR00765">
    <property type="entry name" value="CRBOXYPTASEA"/>
</dbReference>
<sequence length="450" mass="52304">MKELLLATLLLATTSTLANQGNIVKEGYFVNDSKRDFLKTIHAQKRFTVDHPNKRGYEVYGPKDLGKWLKENSPFSFSSLRLEEKEKSLATYPTPEEIELKLKKLAKDNPNIFKLFSIGKTERGRELWMMKVSDNVEVDEVEPEFKYVANMHGDEIVGREMMVSLLEELAKNYKSSDLETTTLINNTEIYIMPSLNPDGAASRRRGNSNWRDLNRDFPDVVRDGQIEDTHSHSIFDNESRDRQNETVAMMNFQKKRHFALSANFHGGTEVVNYPWDTTGDDFPYKDLVVELSREYAVKIPSMRDNWEFVDGIVNGYQWYEINGGMQDWSYHWHNDLQVTIELSHSKWPTYDLVQSYYDKNRDSLFDYMKSIHQGFGIKFTKDEKFKVEIFKKNESSLTKIDTISKNGREFYKVLAAGNYKVKVTTSKLKKEIDLEVKKNSISPNGNYISL</sequence>
<feature type="domain" description="Peptidase M14" evidence="7">
    <location>
        <begin position="91"/>
        <end position="371"/>
    </location>
</feature>
<dbReference type="InterPro" id="IPR057246">
    <property type="entry name" value="CARBOXYPEPT_ZN_1"/>
</dbReference>
<dbReference type="RefSeq" id="WP_014245040.1">
    <property type="nucleotide sequence ID" value="NC_016620.1"/>
</dbReference>
<protein>
    <submittedName>
        <fullName evidence="8">Carboxypeptidase</fullName>
    </submittedName>
</protein>
<dbReference type="InterPro" id="IPR050753">
    <property type="entry name" value="Peptidase_M14_domain"/>
</dbReference>
<feature type="active site" description="Proton donor/acceptor" evidence="5">
    <location>
        <position position="341"/>
    </location>
</feature>
<evidence type="ECO:0000256" key="1">
    <source>
        <dbReference type="ARBA" id="ARBA00001947"/>
    </source>
</evidence>
<comment type="cofactor">
    <cofactor evidence="1">
        <name>Zn(2+)</name>
        <dbReference type="ChEBI" id="CHEBI:29105"/>
    </cofactor>
</comment>
<evidence type="ECO:0000256" key="5">
    <source>
        <dbReference type="PROSITE-ProRule" id="PRU01379"/>
    </source>
</evidence>
<dbReference type="PANTHER" id="PTHR11532">
    <property type="entry name" value="PROTEASE M14 CARBOXYPEPTIDASE"/>
    <property type="match status" value="1"/>
</dbReference>
<keyword evidence="6" id="KW-0732">Signal</keyword>
<dbReference type="Gene3D" id="3.40.630.10">
    <property type="entry name" value="Zn peptidases"/>
    <property type="match status" value="1"/>
</dbReference>
<dbReference type="PROSITE" id="PS00133">
    <property type="entry name" value="CARBOXYPEPT_ZN_2"/>
    <property type="match status" value="1"/>
</dbReference>
<dbReference type="HOGENOM" id="CLU_006722_1_3_7"/>
<reference evidence="9" key="1">
    <citation type="journal article" date="2013" name="ISME J.">
        <title>A small predatory core genome in the divergent marine Bacteriovorax marinus SJ and the terrestrial Bdellovibrio bacteriovorus.</title>
        <authorList>
            <person name="Crossman L.C."/>
            <person name="Chen H."/>
            <person name="Cerdeno-Tarraga A.M."/>
            <person name="Brooks K."/>
            <person name="Quail M.A."/>
            <person name="Pineiro S.A."/>
            <person name="Hobley L."/>
            <person name="Sockett R.E."/>
            <person name="Bentley S.D."/>
            <person name="Parkhill J."/>
            <person name="Williams H.N."/>
            <person name="Stine O.C."/>
        </authorList>
    </citation>
    <scope>NUCLEOTIDE SEQUENCE [LARGE SCALE GENOMIC DNA]</scope>
    <source>
        <strain evidence="9">ATCC BAA-682 / DSM 15412 / SJ</strain>
    </source>
</reference>
<keyword evidence="8" id="KW-0121">Carboxypeptidase</keyword>
<name>E1X5E2_HALMS</name>
<dbReference type="KEGG" id="bmx:BMS_2471"/>
<dbReference type="AlphaFoldDB" id="E1X5E2"/>
<dbReference type="EMBL" id="FQ312005">
    <property type="protein sequence ID" value="CBW27263.1"/>
    <property type="molecule type" value="Genomic_DNA"/>
</dbReference>
<dbReference type="STRING" id="862908.BMS_2471"/>
<dbReference type="GO" id="GO:0006518">
    <property type="term" value="P:peptide metabolic process"/>
    <property type="evidence" value="ECO:0007669"/>
    <property type="project" value="TreeGrafter"/>
</dbReference>
<dbReference type="PROSITE" id="PS00132">
    <property type="entry name" value="CARBOXYPEPT_ZN_1"/>
    <property type="match status" value="1"/>
</dbReference>
<dbReference type="CDD" id="cd18173">
    <property type="entry name" value="M14_CP_bacteria"/>
    <property type="match status" value="1"/>
</dbReference>
<keyword evidence="8" id="KW-0645">Protease</keyword>
<dbReference type="SMART" id="SM00631">
    <property type="entry name" value="Zn_pept"/>
    <property type="match status" value="1"/>
</dbReference>
<evidence type="ECO:0000256" key="6">
    <source>
        <dbReference type="SAM" id="SignalP"/>
    </source>
</evidence>
<evidence type="ECO:0000313" key="9">
    <source>
        <dbReference type="Proteomes" id="UP000008963"/>
    </source>
</evidence>
<dbReference type="SUPFAM" id="SSF53187">
    <property type="entry name" value="Zn-dependent exopeptidases"/>
    <property type="match status" value="1"/>
</dbReference>
<feature type="signal peptide" evidence="6">
    <location>
        <begin position="1"/>
        <end position="18"/>
    </location>
</feature>
<dbReference type="PATRIC" id="fig|862908.3.peg.2356"/>
<keyword evidence="9" id="KW-1185">Reference proteome</keyword>
<proteinExistence type="inferred from homology"/>
<dbReference type="PROSITE" id="PS52035">
    <property type="entry name" value="PEPTIDASE_M14"/>
    <property type="match status" value="1"/>
</dbReference>
<evidence type="ECO:0000256" key="2">
    <source>
        <dbReference type="ARBA" id="ARBA00005988"/>
    </source>
</evidence>
<keyword evidence="3" id="KW-0479">Metal-binding</keyword>
<dbReference type="OrthoDB" id="5294005at2"/>
<comment type="similarity">
    <text evidence="2 5">Belongs to the peptidase M14 family.</text>
</comment>
<evidence type="ECO:0000256" key="3">
    <source>
        <dbReference type="ARBA" id="ARBA00022723"/>
    </source>
</evidence>
<dbReference type="Pfam" id="PF00246">
    <property type="entry name" value="Peptidase_M14"/>
    <property type="match status" value="1"/>
</dbReference>
<dbReference type="GO" id="GO:0016485">
    <property type="term" value="P:protein processing"/>
    <property type="evidence" value="ECO:0007669"/>
    <property type="project" value="TreeGrafter"/>
</dbReference>
<accession>E1X5E2</accession>
<evidence type="ECO:0000256" key="4">
    <source>
        <dbReference type="ARBA" id="ARBA00022833"/>
    </source>
</evidence>
<dbReference type="GO" id="GO:0008270">
    <property type="term" value="F:zinc ion binding"/>
    <property type="evidence" value="ECO:0007669"/>
    <property type="project" value="InterPro"/>
</dbReference>
<keyword evidence="4" id="KW-0862">Zinc</keyword>